<organism evidence="3 4">
    <name type="scientific">Sellimonas catena</name>
    <dbReference type="NCBI Taxonomy" id="2994035"/>
    <lineage>
        <taxon>Bacteria</taxon>
        <taxon>Bacillati</taxon>
        <taxon>Bacillota</taxon>
        <taxon>Clostridia</taxon>
        <taxon>Lachnospirales</taxon>
        <taxon>Lachnospiraceae</taxon>
        <taxon>Sellimonas</taxon>
    </lineage>
</organism>
<dbReference type="PANTHER" id="PTHR34039:SF1">
    <property type="entry name" value="UPF0102 PROTEIN YRAN"/>
    <property type="match status" value="1"/>
</dbReference>
<dbReference type="NCBIfam" id="NF009154">
    <property type="entry name" value="PRK12497.3-3"/>
    <property type="match status" value="1"/>
</dbReference>
<accession>A0A9W6C7K5</accession>
<evidence type="ECO:0000313" key="4">
    <source>
        <dbReference type="Proteomes" id="UP001145145"/>
    </source>
</evidence>
<dbReference type="GO" id="GO:0003676">
    <property type="term" value="F:nucleic acid binding"/>
    <property type="evidence" value="ECO:0007669"/>
    <property type="project" value="InterPro"/>
</dbReference>
<dbReference type="EMBL" id="BSBO01000001">
    <property type="protein sequence ID" value="GLG02866.1"/>
    <property type="molecule type" value="Genomic_DNA"/>
</dbReference>
<evidence type="ECO:0000313" key="3">
    <source>
        <dbReference type="EMBL" id="GLG02866.1"/>
    </source>
</evidence>
<dbReference type="Gene3D" id="3.40.1350.10">
    <property type="match status" value="1"/>
</dbReference>
<dbReference type="NCBIfam" id="NF009150">
    <property type="entry name" value="PRK12497.1-3"/>
    <property type="match status" value="1"/>
</dbReference>
<dbReference type="InterPro" id="IPR011335">
    <property type="entry name" value="Restrct_endonuc-II-like"/>
</dbReference>
<dbReference type="InterPro" id="IPR011856">
    <property type="entry name" value="tRNA_endonuc-like_dom_sf"/>
</dbReference>
<dbReference type="Proteomes" id="UP001145145">
    <property type="component" value="Unassembled WGS sequence"/>
</dbReference>
<comment type="caution">
    <text evidence="3">The sequence shown here is derived from an EMBL/GenBank/DDBJ whole genome shotgun (WGS) entry which is preliminary data.</text>
</comment>
<protein>
    <recommendedName>
        <fullName evidence="2">UPF0102 protein Selli1_00400</fullName>
    </recommendedName>
</protein>
<keyword evidence="4" id="KW-1185">Reference proteome</keyword>
<sequence>MNQKDKGNAAEHLAAAFLERKGFQILERNFRCRAGEIDLIAKEGDCIVFAEVKYRSSTSLGRPEEAVDQRKQRRICRAALYYLTTHGLLESPVRFDVIAVLGEEITHFEHAFEFQE</sequence>
<evidence type="ECO:0000256" key="2">
    <source>
        <dbReference type="HAMAP-Rule" id="MF_00048"/>
    </source>
</evidence>
<dbReference type="HAMAP" id="MF_00048">
    <property type="entry name" value="UPF0102"/>
    <property type="match status" value="1"/>
</dbReference>
<evidence type="ECO:0000256" key="1">
    <source>
        <dbReference type="ARBA" id="ARBA00006738"/>
    </source>
</evidence>
<dbReference type="NCBIfam" id="TIGR00252">
    <property type="entry name" value="YraN family protein"/>
    <property type="match status" value="1"/>
</dbReference>
<dbReference type="RefSeq" id="WP_087252336.1">
    <property type="nucleotide sequence ID" value="NZ_BSBO01000001.1"/>
</dbReference>
<dbReference type="CDD" id="cd20736">
    <property type="entry name" value="PoNe_Nuclease"/>
    <property type="match status" value="1"/>
</dbReference>
<name>A0A9W6C7K5_9FIRM</name>
<proteinExistence type="inferred from homology"/>
<reference evidence="3 4" key="1">
    <citation type="journal article" date="2023" name="Int. J. Syst. Evol. Microbiol.">
        <title>Sellimonas catena sp. nov., isolated from human faeces.</title>
        <authorList>
            <person name="Hisatomi A."/>
            <person name="Ohkuma M."/>
            <person name="Sakamoto M."/>
        </authorList>
    </citation>
    <scope>NUCLEOTIDE SEQUENCE [LARGE SCALE GENOMIC DNA]</scope>
    <source>
        <strain evidence="3 4">12EGH17</strain>
    </source>
</reference>
<gene>
    <name evidence="3" type="ORF">Selli1_00400</name>
</gene>
<dbReference type="AlphaFoldDB" id="A0A9W6C7K5"/>
<dbReference type="PANTHER" id="PTHR34039">
    <property type="entry name" value="UPF0102 PROTEIN YRAN"/>
    <property type="match status" value="1"/>
</dbReference>
<dbReference type="SUPFAM" id="SSF52980">
    <property type="entry name" value="Restriction endonuclease-like"/>
    <property type="match status" value="1"/>
</dbReference>
<dbReference type="InterPro" id="IPR003509">
    <property type="entry name" value="UPF0102_YraN-like"/>
</dbReference>
<comment type="similarity">
    <text evidence="1 2">Belongs to the UPF0102 family.</text>
</comment>
<dbReference type="Pfam" id="PF02021">
    <property type="entry name" value="UPF0102"/>
    <property type="match status" value="1"/>
</dbReference>